<feature type="region of interest" description="Disordered" evidence="2">
    <location>
        <begin position="1"/>
        <end position="78"/>
    </location>
</feature>
<accession>A0A9D3V9K9</accession>
<protein>
    <recommendedName>
        <fullName evidence="3">AAA+ ATPase domain-containing protein</fullName>
    </recommendedName>
</protein>
<sequence length="333" mass="37079">MAAPTEHQGKTLYDKYQESLPSQEKSSKGKSFGFLRNKDKKQNGLATAGAAPPAGSNGDVTSNNPGEGSSSQERKIEKTYKPAAAVRGFKKDEMSLEIMLLKGGFSDEPFKTIGVVGLPGVGKTALCRSILRNERVKSSYTQMFCISLWNEEEETEEEVEETEEVVEEIEDTLPGDIIKFKSDVRHLLNRLNRHQQKLAENKYLIVLDDVGEAEEDGYYEDINKCFSDEHLPKQKGGAVIVTCRSEEAAKKVVGDDNLHRLQPLNDPNSCWWIYNEAVKGKKTSEDTTISDRVKEELLKRCGGLPGAARMMGEIKKDKNKANRTLSTHSTFLA</sequence>
<feature type="domain" description="AAA+ ATPase" evidence="3">
    <location>
        <begin position="109"/>
        <end position="264"/>
    </location>
</feature>
<dbReference type="InterPro" id="IPR003593">
    <property type="entry name" value="AAA+_ATPase"/>
</dbReference>
<dbReference type="EMBL" id="JAIQCV010000008">
    <property type="protein sequence ID" value="KAH1074857.1"/>
    <property type="molecule type" value="Genomic_DNA"/>
</dbReference>
<name>A0A9D3V9K9_9ROSI</name>
<evidence type="ECO:0000256" key="2">
    <source>
        <dbReference type="SAM" id="MobiDB-lite"/>
    </source>
</evidence>
<dbReference type="PANTHER" id="PTHR36766:SF30">
    <property type="entry name" value="TIR-NBS TYPE DISEASE RESISTANCE PROTEIN-RELATED"/>
    <property type="match status" value="1"/>
</dbReference>
<dbReference type="PANTHER" id="PTHR36766">
    <property type="entry name" value="PLANT BROAD-SPECTRUM MILDEW RESISTANCE PROTEIN RPW8"/>
    <property type="match status" value="1"/>
</dbReference>
<keyword evidence="5" id="KW-1185">Reference proteome</keyword>
<feature type="compositionally biased region" description="Low complexity" evidence="2">
    <location>
        <begin position="46"/>
        <end position="55"/>
    </location>
</feature>
<dbReference type="OrthoDB" id="1900634at2759"/>
<dbReference type="Pfam" id="PF00931">
    <property type="entry name" value="NB-ARC"/>
    <property type="match status" value="1"/>
</dbReference>
<evidence type="ECO:0000313" key="4">
    <source>
        <dbReference type="EMBL" id="KAH1074857.1"/>
    </source>
</evidence>
<comment type="caution">
    <text evidence="4">The sequence shown here is derived from an EMBL/GenBank/DDBJ whole genome shotgun (WGS) entry which is preliminary data.</text>
</comment>
<evidence type="ECO:0000313" key="5">
    <source>
        <dbReference type="Proteomes" id="UP000828251"/>
    </source>
</evidence>
<feature type="compositionally biased region" description="Polar residues" evidence="2">
    <location>
        <begin position="58"/>
        <end position="71"/>
    </location>
</feature>
<proteinExistence type="predicted"/>
<dbReference type="InterPro" id="IPR002182">
    <property type="entry name" value="NB-ARC"/>
</dbReference>
<keyword evidence="1" id="KW-0611">Plant defense</keyword>
<evidence type="ECO:0000259" key="3">
    <source>
        <dbReference type="SMART" id="SM00382"/>
    </source>
</evidence>
<feature type="compositionally biased region" description="Basic and acidic residues" evidence="2">
    <location>
        <begin position="7"/>
        <end position="17"/>
    </location>
</feature>
<reference evidence="4 5" key="1">
    <citation type="journal article" date="2021" name="Plant Biotechnol. J.">
        <title>Multi-omics assisted identification of the key and species-specific regulatory components of drought-tolerant mechanisms in Gossypium stocksii.</title>
        <authorList>
            <person name="Yu D."/>
            <person name="Ke L."/>
            <person name="Zhang D."/>
            <person name="Wu Y."/>
            <person name="Sun Y."/>
            <person name="Mei J."/>
            <person name="Sun J."/>
            <person name="Sun Y."/>
        </authorList>
    </citation>
    <scope>NUCLEOTIDE SEQUENCE [LARGE SCALE GENOMIC DNA]</scope>
    <source>
        <strain evidence="5">cv. E1</strain>
        <tissue evidence="4">Leaf</tissue>
    </source>
</reference>
<dbReference type="Proteomes" id="UP000828251">
    <property type="component" value="Unassembled WGS sequence"/>
</dbReference>
<dbReference type="AlphaFoldDB" id="A0A9D3V9K9"/>
<dbReference type="Gene3D" id="3.40.50.300">
    <property type="entry name" value="P-loop containing nucleotide triphosphate hydrolases"/>
    <property type="match status" value="1"/>
</dbReference>
<dbReference type="GO" id="GO:0043531">
    <property type="term" value="F:ADP binding"/>
    <property type="evidence" value="ECO:0007669"/>
    <property type="project" value="InterPro"/>
</dbReference>
<gene>
    <name evidence="4" type="ORF">J1N35_027185</name>
</gene>
<evidence type="ECO:0000256" key="1">
    <source>
        <dbReference type="ARBA" id="ARBA00022821"/>
    </source>
</evidence>
<dbReference type="GO" id="GO:0006952">
    <property type="term" value="P:defense response"/>
    <property type="evidence" value="ECO:0007669"/>
    <property type="project" value="UniProtKB-KW"/>
</dbReference>
<dbReference type="SUPFAM" id="SSF52540">
    <property type="entry name" value="P-loop containing nucleoside triphosphate hydrolases"/>
    <property type="match status" value="1"/>
</dbReference>
<organism evidence="4 5">
    <name type="scientific">Gossypium stocksii</name>
    <dbReference type="NCBI Taxonomy" id="47602"/>
    <lineage>
        <taxon>Eukaryota</taxon>
        <taxon>Viridiplantae</taxon>
        <taxon>Streptophyta</taxon>
        <taxon>Embryophyta</taxon>
        <taxon>Tracheophyta</taxon>
        <taxon>Spermatophyta</taxon>
        <taxon>Magnoliopsida</taxon>
        <taxon>eudicotyledons</taxon>
        <taxon>Gunneridae</taxon>
        <taxon>Pentapetalae</taxon>
        <taxon>rosids</taxon>
        <taxon>malvids</taxon>
        <taxon>Malvales</taxon>
        <taxon>Malvaceae</taxon>
        <taxon>Malvoideae</taxon>
        <taxon>Gossypium</taxon>
    </lineage>
</organism>
<dbReference type="SMART" id="SM00382">
    <property type="entry name" value="AAA"/>
    <property type="match status" value="1"/>
</dbReference>
<dbReference type="PRINTS" id="PR00364">
    <property type="entry name" value="DISEASERSIST"/>
</dbReference>
<dbReference type="InterPro" id="IPR027417">
    <property type="entry name" value="P-loop_NTPase"/>
</dbReference>